<organism evidence="3 4">
    <name type="scientific">Pisolithus microcarpus 441</name>
    <dbReference type="NCBI Taxonomy" id="765257"/>
    <lineage>
        <taxon>Eukaryota</taxon>
        <taxon>Fungi</taxon>
        <taxon>Dikarya</taxon>
        <taxon>Basidiomycota</taxon>
        <taxon>Agaricomycotina</taxon>
        <taxon>Agaricomycetes</taxon>
        <taxon>Agaricomycetidae</taxon>
        <taxon>Boletales</taxon>
        <taxon>Sclerodermatineae</taxon>
        <taxon>Pisolithaceae</taxon>
        <taxon>Pisolithus</taxon>
    </lineage>
</organism>
<dbReference type="AlphaFoldDB" id="A0A0C9ZY76"/>
<feature type="region of interest" description="Disordered" evidence="1">
    <location>
        <begin position="52"/>
        <end position="74"/>
    </location>
</feature>
<keyword evidence="4" id="KW-1185">Reference proteome</keyword>
<reference evidence="3 4" key="1">
    <citation type="submission" date="2014-04" db="EMBL/GenBank/DDBJ databases">
        <authorList>
            <consortium name="DOE Joint Genome Institute"/>
            <person name="Kuo A."/>
            <person name="Kohler A."/>
            <person name="Costa M.D."/>
            <person name="Nagy L.G."/>
            <person name="Floudas D."/>
            <person name="Copeland A."/>
            <person name="Barry K.W."/>
            <person name="Cichocki N."/>
            <person name="Veneault-Fourrey C."/>
            <person name="LaButti K."/>
            <person name="Lindquist E.A."/>
            <person name="Lipzen A."/>
            <person name="Lundell T."/>
            <person name="Morin E."/>
            <person name="Murat C."/>
            <person name="Sun H."/>
            <person name="Tunlid A."/>
            <person name="Henrissat B."/>
            <person name="Grigoriev I.V."/>
            <person name="Hibbett D.S."/>
            <person name="Martin F."/>
            <person name="Nordberg H.P."/>
            <person name="Cantor M.N."/>
            <person name="Hua S.X."/>
        </authorList>
    </citation>
    <scope>NUCLEOTIDE SEQUENCE [LARGE SCALE GENOMIC DNA]</scope>
    <source>
        <strain evidence="3 4">441</strain>
    </source>
</reference>
<evidence type="ECO:0000256" key="1">
    <source>
        <dbReference type="SAM" id="MobiDB-lite"/>
    </source>
</evidence>
<dbReference type="HOGENOM" id="CLU_2688727_0_0_1"/>
<keyword evidence="2" id="KW-0732">Signal</keyword>
<reference evidence="4" key="2">
    <citation type="submission" date="2015-01" db="EMBL/GenBank/DDBJ databases">
        <title>Evolutionary Origins and Diversification of the Mycorrhizal Mutualists.</title>
        <authorList>
            <consortium name="DOE Joint Genome Institute"/>
            <consortium name="Mycorrhizal Genomics Consortium"/>
            <person name="Kohler A."/>
            <person name="Kuo A."/>
            <person name="Nagy L.G."/>
            <person name="Floudas D."/>
            <person name="Copeland A."/>
            <person name="Barry K.W."/>
            <person name="Cichocki N."/>
            <person name="Veneault-Fourrey C."/>
            <person name="LaButti K."/>
            <person name="Lindquist E.A."/>
            <person name="Lipzen A."/>
            <person name="Lundell T."/>
            <person name="Morin E."/>
            <person name="Murat C."/>
            <person name="Riley R."/>
            <person name="Ohm R."/>
            <person name="Sun H."/>
            <person name="Tunlid A."/>
            <person name="Henrissat B."/>
            <person name="Grigoriev I.V."/>
            <person name="Hibbett D.S."/>
            <person name="Martin F."/>
        </authorList>
    </citation>
    <scope>NUCLEOTIDE SEQUENCE [LARGE SCALE GENOMIC DNA]</scope>
    <source>
        <strain evidence="4">441</strain>
    </source>
</reference>
<evidence type="ECO:0008006" key="5">
    <source>
        <dbReference type="Google" id="ProtNLM"/>
    </source>
</evidence>
<gene>
    <name evidence="3" type="ORF">PISMIDRAFT_200781</name>
</gene>
<dbReference type="EMBL" id="KN833697">
    <property type="protein sequence ID" value="KIK27167.1"/>
    <property type="molecule type" value="Genomic_DNA"/>
</dbReference>
<feature type="signal peptide" evidence="2">
    <location>
        <begin position="1"/>
        <end position="17"/>
    </location>
</feature>
<feature type="chain" id="PRO_5002223863" description="Secreted protein" evidence="2">
    <location>
        <begin position="18"/>
        <end position="74"/>
    </location>
</feature>
<proteinExistence type="predicted"/>
<protein>
    <recommendedName>
        <fullName evidence="5">Secreted protein</fullName>
    </recommendedName>
</protein>
<evidence type="ECO:0000313" key="3">
    <source>
        <dbReference type="EMBL" id="KIK27167.1"/>
    </source>
</evidence>
<evidence type="ECO:0000256" key="2">
    <source>
        <dbReference type="SAM" id="SignalP"/>
    </source>
</evidence>
<sequence length="74" mass="8352">MILVPLALAFQIALCLRRREYICHDLPPPDQDRYVFLSDRLSVPSNPHIPMGRVIVKRGGGKRNSGGADLRNRN</sequence>
<name>A0A0C9ZY76_9AGAM</name>
<accession>A0A0C9ZY76</accession>
<dbReference type="Proteomes" id="UP000054018">
    <property type="component" value="Unassembled WGS sequence"/>
</dbReference>
<evidence type="ECO:0000313" key="4">
    <source>
        <dbReference type="Proteomes" id="UP000054018"/>
    </source>
</evidence>